<evidence type="ECO:0000313" key="1">
    <source>
        <dbReference type="EMBL" id="RNA26678.1"/>
    </source>
</evidence>
<protein>
    <submittedName>
        <fullName evidence="1">Uncharacterized protein</fullName>
    </submittedName>
</protein>
<organism evidence="1 2">
    <name type="scientific">Brachionus plicatilis</name>
    <name type="common">Marine rotifer</name>
    <name type="synonym">Brachionus muelleri</name>
    <dbReference type="NCBI Taxonomy" id="10195"/>
    <lineage>
        <taxon>Eukaryota</taxon>
        <taxon>Metazoa</taxon>
        <taxon>Spiralia</taxon>
        <taxon>Gnathifera</taxon>
        <taxon>Rotifera</taxon>
        <taxon>Eurotatoria</taxon>
        <taxon>Monogononta</taxon>
        <taxon>Pseudotrocha</taxon>
        <taxon>Ploima</taxon>
        <taxon>Brachionidae</taxon>
        <taxon>Brachionus</taxon>
    </lineage>
</organism>
<comment type="caution">
    <text evidence="1">The sequence shown here is derived from an EMBL/GenBank/DDBJ whole genome shotgun (WGS) entry which is preliminary data.</text>
</comment>
<evidence type="ECO:0000313" key="2">
    <source>
        <dbReference type="Proteomes" id="UP000276133"/>
    </source>
</evidence>
<dbReference type="AlphaFoldDB" id="A0A3M7RTL0"/>
<name>A0A3M7RTL0_BRAPC</name>
<gene>
    <name evidence="1" type="ORF">BpHYR1_020955</name>
</gene>
<dbReference type="EMBL" id="REGN01002692">
    <property type="protein sequence ID" value="RNA26678.1"/>
    <property type="molecule type" value="Genomic_DNA"/>
</dbReference>
<sequence length="87" mass="9617">MADFVGVKRKCGFTTKCNFEKISVAKELLRSGRPRKLTSRDESCFFKNVRINPTKSNSYLASDFSSKLPNFSLQNGGGSVGILGCKF</sequence>
<reference evidence="1 2" key="1">
    <citation type="journal article" date="2018" name="Sci. Rep.">
        <title>Genomic signatures of local adaptation to the degree of environmental predictability in rotifers.</title>
        <authorList>
            <person name="Franch-Gras L."/>
            <person name="Hahn C."/>
            <person name="Garcia-Roger E.M."/>
            <person name="Carmona M.J."/>
            <person name="Serra M."/>
            <person name="Gomez A."/>
        </authorList>
    </citation>
    <scope>NUCLEOTIDE SEQUENCE [LARGE SCALE GENOMIC DNA]</scope>
    <source>
        <strain evidence="1">HYR1</strain>
    </source>
</reference>
<dbReference type="OrthoDB" id="4843387at2759"/>
<accession>A0A3M7RTL0</accession>
<proteinExistence type="predicted"/>
<dbReference type="Proteomes" id="UP000276133">
    <property type="component" value="Unassembled WGS sequence"/>
</dbReference>
<keyword evidence="2" id="KW-1185">Reference proteome</keyword>